<evidence type="ECO:0000256" key="7">
    <source>
        <dbReference type="ARBA" id="ARBA00022989"/>
    </source>
</evidence>
<proteinExistence type="predicted"/>
<keyword evidence="3" id="KW-0633">Potassium transport</keyword>
<feature type="transmembrane region" description="Helical" evidence="11">
    <location>
        <begin position="254"/>
        <end position="276"/>
    </location>
</feature>
<gene>
    <name evidence="13" type="primary">LOC105427039</name>
</gene>
<evidence type="ECO:0000256" key="11">
    <source>
        <dbReference type="SAM" id="Phobius"/>
    </source>
</evidence>
<feature type="transmembrane region" description="Helical" evidence="11">
    <location>
        <begin position="337"/>
        <end position="355"/>
    </location>
</feature>
<dbReference type="PANTHER" id="PTHR10027:SF10">
    <property type="entry name" value="SLOWPOKE 2, ISOFORM D"/>
    <property type="match status" value="1"/>
</dbReference>
<evidence type="ECO:0000256" key="9">
    <source>
        <dbReference type="ARBA" id="ARBA00023136"/>
    </source>
</evidence>
<keyword evidence="5" id="KW-0631">Potassium channel</keyword>
<accession>A0A6I9W4M3</accession>
<protein>
    <submittedName>
        <fullName evidence="13">Potassium channel subfamily T member 1-like isoform X2</fullName>
    </submittedName>
</protein>
<organism evidence="12 13">
    <name type="scientific">Pogonomyrmex barbatus</name>
    <name type="common">red harvester ant</name>
    <dbReference type="NCBI Taxonomy" id="144034"/>
    <lineage>
        <taxon>Eukaryota</taxon>
        <taxon>Metazoa</taxon>
        <taxon>Ecdysozoa</taxon>
        <taxon>Arthropoda</taxon>
        <taxon>Hexapoda</taxon>
        <taxon>Insecta</taxon>
        <taxon>Pterygota</taxon>
        <taxon>Neoptera</taxon>
        <taxon>Endopterygota</taxon>
        <taxon>Hymenoptera</taxon>
        <taxon>Apocrita</taxon>
        <taxon>Aculeata</taxon>
        <taxon>Formicoidea</taxon>
        <taxon>Formicidae</taxon>
        <taxon>Myrmicinae</taxon>
        <taxon>Pogonomyrmex</taxon>
    </lineage>
</organism>
<evidence type="ECO:0000256" key="4">
    <source>
        <dbReference type="ARBA" id="ARBA00022692"/>
    </source>
</evidence>
<evidence type="ECO:0000256" key="2">
    <source>
        <dbReference type="ARBA" id="ARBA00022448"/>
    </source>
</evidence>
<comment type="subcellular location">
    <subcellularLocation>
        <location evidence="1">Membrane</location>
        <topology evidence="1">Multi-pass membrane protein</topology>
    </subcellularLocation>
</comment>
<dbReference type="GO" id="GO:0005886">
    <property type="term" value="C:plasma membrane"/>
    <property type="evidence" value="ECO:0007669"/>
    <property type="project" value="TreeGrafter"/>
</dbReference>
<reference evidence="13" key="1">
    <citation type="submission" date="2025-08" db="UniProtKB">
        <authorList>
            <consortium name="RefSeq"/>
        </authorList>
    </citation>
    <scope>IDENTIFICATION</scope>
</reference>
<dbReference type="FunFam" id="1.10.287.70:FF:000137">
    <property type="entry name" value="Slowpoke 2, isoform E"/>
    <property type="match status" value="1"/>
</dbReference>
<keyword evidence="7 11" id="KW-1133">Transmembrane helix</keyword>
<dbReference type="GeneID" id="105427039"/>
<dbReference type="GO" id="GO:0005228">
    <property type="term" value="F:intracellular sodium-activated potassium channel activity"/>
    <property type="evidence" value="ECO:0007669"/>
    <property type="project" value="TreeGrafter"/>
</dbReference>
<sequence>MWPDVAGKSYTFRDRFKVKLPAVNEKKRGGENEPACCKILALFHHRKPRDPLRAGSSAASSVPLLDMGARAWDYEALPELQTSAAVTPTSTPPNASQQKAPRVYFQAENLASTRRRSSCRLLAPQQSCRRRSRSMSAWSDLSRSSFRLDERVRVEYYVNENTFKERLQLYFIKNQRSSLRIRLANLFFKLLTCFLYIFRVITDNDPTFAACYGCTPGNKTEFLASQNLTEEEFQEHPTINWDAILWVRRPLELWVVQVILAMVSLTEALLLAYLGYKLLSFHFILELVNTIPFTITLLYPPMRNLFIPVFLNCWLAKHSLENMFNDLHRAMQKSQSALSQQLMILSATLLCLVFTR</sequence>
<keyword evidence="9 11" id="KW-0472">Membrane</keyword>
<evidence type="ECO:0000256" key="1">
    <source>
        <dbReference type="ARBA" id="ARBA00004141"/>
    </source>
</evidence>
<dbReference type="AlphaFoldDB" id="A0A6I9W4M3"/>
<evidence type="ECO:0000256" key="3">
    <source>
        <dbReference type="ARBA" id="ARBA00022538"/>
    </source>
</evidence>
<evidence type="ECO:0000313" key="13">
    <source>
        <dbReference type="RefSeq" id="XP_011636874.1"/>
    </source>
</evidence>
<dbReference type="InterPro" id="IPR047871">
    <property type="entry name" value="K_chnl_Slo-like"/>
</dbReference>
<keyword evidence="2" id="KW-0813">Transport</keyword>
<feature type="transmembrane region" description="Helical" evidence="11">
    <location>
        <begin position="183"/>
        <end position="201"/>
    </location>
</feature>
<dbReference type="RefSeq" id="XP_011636874.1">
    <property type="nucleotide sequence ID" value="XM_011638572.2"/>
</dbReference>
<keyword evidence="6" id="KW-0630">Potassium</keyword>
<evidence type="ECO:0000256" key="10">
    <source>
        <dbReference type="ARBA" id="ARBA00023303"/>
    </source>
</evidence>
<keyword evidence="12" id="KW-1185">Reference proteome</keyword>
<keyword evidence="10" id="KW-0407">Ion channel</keyword>
<evidence type="ECO:0000256" key="8">
    <source>
        <dbReference type="ARBA" id="ARBA00023065"/>
    </source>
</evidence>
<dbReference type="GO" id="GO:0015271">
    <property type="term" value="F:outward rectifier potassium channel activity"/>
    <property type="evidence" value="ECO:0007669"/>
    <property type="project" value="TreeGrafter"/>
</dbReference>
<keyword evidence="4 11" id="KW-0812">Transmembrane</keyword>
<dbReference type="Proteomes" id="UP000504615">
    <property type="component" value="Unplaced"/>
</dbReference>
<evidence type="ECO:0000256" key="5">
    <source>
        <dbReference type="ARBA" id="ARBA00022826"/>
    </source>
</evidence>
<dbReference type="PANTHER" id="PTHR10027">
    <property type="entry name" value="CALCIUM-ACTIVATED POTASSIUM CHANNEL ALPHA CHAIN"/>
    <property type="match status" value="1"/>
</dbReference>
<evidence type="ECO:0000313" key="12">
    <source>
        <dbReference type="Proteomes" id="UP000504615"/>
    </source>
</evidence>
<feature type="transmembrane region" description="Helical" evidence="11">
    <location>
        <begin position="283"/>
        <end position="302"/>
    </location>
</feature>
<keyword evidence="8" id="KW-0406">Ion transport</keyword>
<dbReference type="OrthoDB" id="257992at2759"/>
<evidence type="ECO:0000256" key="6">
    <source>
        <dbReference type="ARBA" id="ARBA00022958"/>
    </source>
</evidence>
<name>A0A6I9W4M3_9HYME</name>